<accession>A0A251UTG8</accession>
<proteinExistence type="predicted"/>
<evidence type="ECO:0000256" key="1">
    <source>
        <dbReference type="SAM" id="Phobius"/>
    </source>
</evidence>
<keyword evidence="1" id="KW-0472">Membrane</keyword>
<dbReference type="InterPro" id="IPR014729">
    <property type="entry name" value="Rossmann-like_a/b/a_fold"/>
</dbReference>
<dbReference type="EMBL" id="CM007894">
    <property type="protein sequence ID" value="OTG26349.1"/>
    <property type="molecule type" value="Genomic_DNA"/>
</dbReference>
<feature type="transmembrane region" description="Helical" evidence="1">
    <location>
        <begin position="28"/>
        <end position="48"/>
    </location>
</feature>
<keyword evidence="1" id="KW-0812">Transmembrane</keyword>
<keyword evidence="1" id="KW-1133">Transmembrane helix</keyword>
<evidence type="ECO:0000313" key="2">
    <source>
        <dbReference type="EMBL" id="OTG26349.1"/>
    </source>
</evidence>
<dbReference type="AlphaFoldDB" id="A0A251UTG8"/>
<protein>
    <submittedName>
        <fullName evidence="2">Uncharacterized protein</fullName>
    </submittedName>
</protein>
<gene>
    <name evidence="2" type="ORF">HannXRQ_Chr05g0157661</name>
</gene>
<evidence type="ECO:0000313" key="3">
    <source>
        <dbReference type="Proteomes" id="UP000215914"/>
    </source>
</evidence>
<dbReference type="InParanoid" id="A0A251UTG8"/>
<dbReference type="Gene3D" id="3.40.50.620">
    <property type="entry name" value="HUPs"/>
    <property type="match status" value="1"/>
</dbReference>
<organism evidence="2 3">
    <name type="scientific">Helianthus annuus</name>
    <name type="common">Common sunflower</name>
    <dbReference type="NCBI Taxonomy" id="4232"/>
    <lineage>
        <taxon>Eukaryota</taxon>
        <taxon>Viridiplantae</taxon>
        <taxon>Streptophyta</taxon>
        <taxon>Embryophyta</taxon>
        <taxon>Tracheophyta</taxon>
        <taxon>Spermatophyta</taxon>
        <taxon>Magnoliopsida</taxon>
        <taxon>eudicotyledons</taxon>
        <taxon>Gunneridae</taxon>
        <taxon>Pentapetalae</taxon>
        <taxon>asterids</taxon>
        <taxon>campanulids</taxon>
        <taxon>Asterales</taxon>
        <taxon>Asteraceae</taxon>
        <taxon>Asteroideae</taxon>
        <taxon>Heliantheae alliance</taxon>
        <taxon>Heliantheae</taxon>
        <taxon>Helianthus</taxon>
    </lineage>
</organism>
<keyword evidence="3" id="KW-1185">Reference proteome</keyword>
<sequence length="93" mass="10535">MKMKMEKGDQMHTSSVMKIVLRYQILPWLRLCVVCTVQNLISFFLSLWSSVGASLRTVTCFEELSADYVKGDLHANDLTPALSKALNRIIKIS</sequence>
<reference evidence="3" key="1">
    <citation type="journal article" date="2017" name="Nature">
        <title>The sunflower genome provides insights into oil metabolism, flowering and Asterid evolution.</title>
        <authorList>
            <person name="Badouin H."/>
            <person name="Gouzy J."/>
            <person name="Grassa C.J."/>
            <person name="Murat F."/>
            <person name="Staton S.E."/>
            <person name="Cottret L."/>
            <person name="Lelandais-Briere C."/>
            <person name="Owens G.L."/>
            <person name="Carrere S."/>
            <person name="Mayjonade B."/>
            <person name="Legrand L."/>
            <person name="Gill N."/>
            <person name="Kane N.C."/>
            <person name="Bowers J.E."/>
            <person name="Hubner S."/>
            <person name="Bellec A."/>
            <person name="Berard A."/>
            <person name="Berges H."/>
            <person name="Blanchet N."/>
            <person name="Boniface M.C."/>
            <person name="Brunel D."/>
            <person name="Catrice O."/>
            <person name="Chaidir N."/>
            <person name="Claudel C."/>
            <person name="Donnadieu C."/>
            <person name="Faraut T."/>
            <person name="Fievet G."/>
            <person name="Helmstetter N."/>
            <person name="King M."/>
            <person name="Knapp S.J."/>
            <person name="Lai Z."/>
            <person name="Le Paslier M.C."/>
            <person name="Lippi Y."/>
            <person name="Lorenzon L."/>
            <person name="Mandel J.R."/>
            <person name="Marage G."/>
            <person name="Marchand G."/>
            <person name="Marquand E."/>
            <person name="Bret-Mestries E."/>
            <person name="Morien E."/>
            <person name="Nambeesan S."/>
            <person name="Nguyen T."/>
            <person name="Pegot-Espagnet P."/>
            <person name="Pouilly N."/>
            <person name="Raftis F."/>
            <person name="Sallet E."/>
            <person name="Schiex T."/>
            <person name="Thomas J."/>
            <person name="Vandecasteele C."/>
            <person name="Vares D."/>
            <person name="Vear F."/>
            <person name="Vautrin S."/>
            <person name="Crespi M."/>
            <person name="Mangin B."/>
            <person name="Burke J.M."/>
            <person name="Salse J."/>
            <person name="Munos S."/>
            <person name="Vincourt P."/>
            <person name="Rieseberg L.H."/>
            <person name="Langlade N.B."/>
        </authorList>
    </citation>
    <scope>NUCLEOTIDE SEQUENCE [LARGE SCALE GENOMIC DNA]</scope>
    <source>
        <strain evidence="3">cv. SF193</strain>
    </source>
</reference>
<name>A0A251UTG8_HELAN</name>
<dbReference type="Proteomes" id="UP000215914">
    <property type="component" value="Chromosome 5"/>
</dbReference>